<feature type="domain" description="Arginyl tRNA synthetase N-terminal" evidence="13">
    <location>
        <begin position="2"/>
        <end position="84"/>
    </location>
</feature>
<dbReference type="Proteomes" id="UP000036923">
    <property type="component" value="Unassembled WGS sequence"/>
</dbReference>
<evidence type="ECO:0000256" key="7">
    <source>
        <dbReference type="ARBA" id="ARBA00022917"/>
    </source>
</evidence>
<feature type="domain" description="DALR anticodon binding" evidence="12">
    <location>
        <begin position="450"/>
        <end position="565"/>
    </location>
</feature>
<dbReference type="SUPFAM" id="SSF52374">
    <property type="entry name" value="Nucleotidylyl transferase"/>
    <property type="match status" value="1"/>
</dbReference>
<name>A0A0L6JR93_9FIRM</name>
<keyword evidence="8 10" id="KW-0030">Aminoacyl-tRNA synthetase</keyword>
<keyword evidence="5 10" id="KW-0547">Nucleotide-binding</keyword>
<comment type="subcellular location">
    <subcellularLocation>
        <location evidence="1 10">Cytoplasm</location>
    </subcellularLocation>
</comment>
<dbReference type="EMBL" id="LGTC01000001">
    <property type="protein sequence ID" value="KNY28298.1"/>
    <property type="molecule type" value="Genomic_DNA"/>
</dbReference>
<dbReference type="GO" id="GO:0005524">
    <property type="term" value="F:ATP binding"/>
    <property type="evidence" value="ECO:0007669"/>
    <property type="project" value="UniProtKB-UniRule"/>
</dbReference>
<dbReference type="InterPro" id="IPR035684">
    <property type="entry name" value="ArgRS_core"/>
</dbReference>
<dbReference type="PANTHER" id="PTHR11956:SF5">
    <property type="entry name" value="ARGININE--TRNA LIGASE, CYTOPLASMIC"/>
    <property type="match status" value="1"/>
</dbReference>
<keyword evidence="3 10" id="KW-0963">Cytoplasm</keyword>
<dbReference type="InterPro" id="IPR005148">
    <property type="entry name" value="Arg-tRNA-synth_N"/>
</dbReference>
<dbReference type="PANTHER" id="PTHR11956">
    <property type="entry name" value="ARGINYL-TRNA SYNTHETASE"/>
    <property type="match status" value="1"/>
</dbReference>
<sequence>MKSLKKEIANTISKQVELDIAEIERLIEIPPNSDLGDYAFPCFQLSKAFRKAPNIIAAEMAEKLEKPLIIDKIISAGGYVNFFVNKGNFASAVLKGIAKEGAGYGRSDIGNGKTVLIDYCATNIAKPFHIGHLPTTVIGDSLNRIYKFLGYECVGINHIGDWGTQFGKLIVAYKKWGNKEEIEKNPIKELVKIYVRFHDEAEDDESLNDEGRAAFKAIENGDSEYVQLWKWFREVSIAEFKRVLKVLNVEFDSWDGESFFTDKMEPVIEELRNKKLLQESQGAQIVDLTQFDMPPCLILRSDGATLYATRDLAAILYRKEKYDFHKVLYCVATQQNLHFRQIFKVVDLMGYEWANNLVHVANGMISLETGAMGTRKGTVVYLDDVLNESVSKAMEKIEEKNPKLEGKEVVAKIVGIGAVKFSALKNKRMKDSVFVWDKVLNFEGETSCYIQYTHARICSVLEKTDFSKELDIEYELLTDDKSYEVIKTLALFPQVIIDAAEEYEPSDISKYLIDLVQSFNKFYHENHVLSSEGKLRDSRIELCKAVKIVISTGMGLLGIECPEKM</sequence>
<keyword evidence="7 10" id="KW-0648">Protein biosynthesis</keyword>
<dbReference type="OrthoDB" id="9805987at2"/>
<dbReference type="RefSeq" id="WP_036938466.1">
    <property type="nucleotide sequence ID" value="NZ_JQKC01000007.1"/>
</dbReference>
<comment type="caution">
    <text evidence="14">The sequence shown here is derived from an EMBL/GenBank/DDBJ whole genome shotgun (WGS) entry which is preliminary data.</text>
</comment>
<dbReference type="Pfam" id="PF03485">
    <property type="entry name" value="Arg_tRNA_synt_N"/>
    <property type="match status" value="1"/>
</dbReference>
<dbReference type="FunFam" id="1.10.730.10:FF:000008">
    <property type="entry name" value="Arginine--tRNA ligase"/>
    <property type="match status" value="1"/>
</dbReference>
<dbReference type="GO" id="GO:0006420">
    <property type="term" value="P:arginyl-tRNA aminoacylation"/>
    <property type="evidence" value="ECO:0007669"/>
    <property type="project" value="UniProtKB-UniRule"/>
</dbReference>
<dbReference type="PATRIC" id="fig|398512.5.peg.3741"/>
<dbReference type="GO" id="GO:0005737">
    <property type="term" value="C:cytoplasm"/>
    <property type="evidence" value="ECO:0007669"/>
    <property type="project" value="UniProtKB-SubCell"/>
</dbReference>
<keyword evidence="4 10" id="KW-0436">Ligase</keyword>
<dbReference type="HAMAP" id="MF_00123">
    <property type="entry name" value="Arg_tRNA_synth"/>
    <property type="match status" value="1"/>
</dbReference>
<dbReference type="Gene3D" id="3.40.50.620">
    <property type="entry name" value="HUPs"/>
    <property type="match status" value="1"/>
</dbReference>
<evidence type="ECO:0000256" key="4">
    <source>
        <dbReference type="ARBA" id="ARBA00022598"/>
    </source>
</evidence>
<evidence type="ECO:0000256" key="5">
    <source>
        <dbReference type="ARBA" id="ARBA00022741"/>
    </source>
</evidence>
<gene>
    <name evidence="10" type="primary">argS</name>
    <name evidence="14" type="ORF">Bccel_3572</name>
</gene>
<evidence type="ECO:0000256" key="1">
    <source>
        <dbReference type="ARBA" id="ARBA00004496"/>
    </source>
</evidence>
<dbReference type="CDD" id="cd07956">
    <property type="entry name" value="Anticodon_Ia_Arg"/>
    <property type="match status" value="1"/>
</dbReference>
<evidence type="ECO:0000256" key="11">
    <source>
        <dbReference type="RuleBase" id="RU363038"/>
    </source>
</evidence>
<comment type="subunit">
    <text evidence="10">Monomer.</text>
</comment>
<evidence type="ECO:0000256" key="9">
    <source>
        <dbReference type="ARBA" id="ARBA00049339"/>
    </source>
</evidence>
<proteinExistence type="inferred from homology"/>
<dbReference type="EC" id="6.1.1.19" evidence="10"/>
<evidence type="ECO:0000256" key="3">
    <source>
        <dbReference type="ARBA" id="ARBA00022490"/>
    </source>
</evidence>
<evidence type="ECO:0000313" key="14">
    <source>
        <dbReference type="EMBL" id="KNY28298.1"/>
    </source>
</evidence>
<dbReference type="InterPro" id="IPR036695">
    <property type="entry name" value="Arg-tRNA-synth_N_sf"/>
</dbReference>
<dbReference type="Pfam" id="PF05746">
    <property type="entry name" value="DALR_1"/>
    <property type="match status" value="1"/>
</dbReference>
<dbReference type="eggNOG" id="COG0018">
    <property type="taxonomic scope" value="Bacteria"/>
</dbReference>
<dbReference type="InterPro" id="IPR008909">
    <property type="entry name" value="DALR_anticod-bd"/>
</dbReference>
<evidence type="ECO:0000256" key="2">
    <source>
        <dbReference type="ARBA" id="ARBA00005594"/>
    </source>
</evidence>
<dbReference type="PRINTS" id="PR01038">
    <property type="entry name" value="TRNASYNTHARG"/>
</dbReference>
<dbReference type="SMART" id="SM01016">
    <property type="entry name" value="Arg_tRNA_synt_N"/>
    <property type="match status" value="1"/>
</dbReference>
<keyword evidence="15" id="KW-1185">Reference proteome</keyword>
<accession>A0A0L6JR93</accession>
<dbReference type="FunFam" id="3.40.50.620:FF:000116">
    <property type="entry name" value="Arginine--tRNA ligase"/>
    <property type="match status" value="1"/>
</dbReference>
<dbReference type="CDD" id="cd00671">
    <property type="entry name" value="ArgRS_core"/>
    <property type="match status" value="1"/>
</dbReference>
<comment type="catalytic activity">
    <reaction evidence="9 10">
        <text>tRNA(Arg) + L-arginine + ATP = L-arginyl-tRNA(Arg) + AMP + diphosphate</text>
        <dbReference type="Rhea" id="RHEA:20301"/>
        <dbReference type="Rhea" id="RHEA-COMP:9658"/>
        <dbReference type="Rhea" id="RHEA-COMP:9673"/>
        <dbReference type="ChEBI" id="CHEBI:30616"/>
        <dbReference type="ChEBI" id="CHEBI:32682"/>
        <dbReference type="ChEBI" id="CHEBI:33019"/>
        <dbReference type="ChEBI" id="CHEBI:78442"/>
        <dbReference type="ChEBI" id="CHEBI:78513"/>
        <dbReference type="ChEBI" id="CHEBI:456215"/>
        <dbReference type="EC" id="6.1.1.19"/>
    </reaction>
</comment>
<dbReference type="Gene3D" id="1.10.730.10">
    <property type="entry name" value="Isoleucyl-tRNA Synthetase, Domain 1"/>
    <property type="match status" value="1"/>
</dbReference>
<evidence type="ECO:0000259" key="12">
    <source>
        <dbReference type="SMART" id="SM00836"/>
    </source>
</evidence>
<dbReference type="GO" id="GO:0004814">
    <property type="term" value="F:arginine-tRNA ligase activity"/>
    <property type="evidence" value="ECO:0007669"/>
    <property type="project" value="UniProtKB-UniRule"/>
</dbReference>
<dbReference type="Gene3D" id="3.30.1360.70">
    <property type="entry name" value="Arginyl tRNA synthetase N-terminal domain"/>
    <property type="match status" value="1"/>
</dbReference>
<comment type="caution">
    <text evidence="10">Lacks conserved residue(s) required for the propagation of feature annotation.</text>
</comment>
<dbReference type="STRING" id="398512.Bccel_3572"/>
<evidence type="ECO:0000256" key="8">
    <source>
        <dbReference type="ARBA" id="ARBA00023146"/>
    </source>
</evidence>
<dbReference type="SUPFAM" id="SSF55190">
    <property type="entry name" value="Arginyl-tRNA synthetase (ArgRS), N-terminal 'additional' domain"/>
    <property type="match status" value="1"/>
</dbReference>
<dbReference type="AlphaFoldDB" id="A0A0L6JR93"/>
<protein>
    <recommendedName>
        <fullName evidence="10">Arginine--tRNA ligase</fullName>
        <ecNumber evidence="10">6.1.1.19</ecNumber>
    </recommendedName>
    <alternativeName>
        <fullName evidence="10">Arginyl-tRNA synthetase</fullName>
        <shortName evidence="10">ArgRS</shortName>
    </alternativeName>
</protein>
<comment type="similarity">
    <text evidence="2 10 11">Belongs to the class-I aminoacyl-tRNA synthetase family.</text>
</comment>
<dbReference type="InterPro" id="IPR014729">
    <property type="entry name" value="Rossmann-like_a/b/a_fold"/>
</dbReference>
<evidence type="ECO:0000259" key="13">
    <source>
        <dbReference type="SMART" id="SM01016"/>
    </source>
</evidence>
<dbReference type="InterPro" id="IPR001278">
    <property type="entry name" value="Arg-tRNA-ligase"/>
</dbReference>
<evidence type="ECO:0000256" key="10">
    <source>
        <dbReference type="HAMAP-Rule" id="MF_00123"/>
    </source>
</evidence>
<dbReference type="NCBIfam" id="TIGR00456">
    <property type="entry name" value="argS"/>
    <property type="match status" value="1"/>
</dbReference>
<dbReference type="SMART" id="SM00836">
    <property type="entry name" value="DALR_1"/>
    <property type="match status" value="1"/>
</dbReference>
<keyword evidence="6 10" id="KW-0067">ATP-binding</keyword>
<dbReference type="InterPro" id="IPR009080">
    <property type="entry name" value="tRNAsynth_Ia_anticodon-bd"/>
</dbReference>
<evidence type="ECO:0000313" key="15">
    <source>
        <dbReference type="Proteomes" id="UP000036923"/>
    </source>
</evidence>
<dbReference type="SUPFAM" id="SSF47323">
    <property type="entry name" value="Anticodon-binding domain of a subclass of class I aminoacyl-tRNA synthetases"/>
    <property type="match status" value="1"/>
</dbReference>
<dbReference type="Pfam" id="PF00750">
    <property type="entry name" value="tRNA-synt_1d"/>
    <property type="match status" value="1"/>
</dbReference>
<reference evidence="15" key="1">
    <citation type="submission" date="2015-07" db="EMBL/GenBank/DDBJ databases">
        <title>Near-Complete Genome Sequence of the Cellulolytic Bacterium Bacteroides (Pseudobacteroides) cellulosolvens ATCC 35603.</title>
        <authorList>
            <person name="Dassa B."/>
            <person name="Utturkar S.M."/>
            <person name="Klingeman D.M."/>
            <person name="Hurt R.A."/>
            <person name="Keller M."/>
            <person name="Xu J."/>
            <person name="Reddy Y.H.K."/>
            <person name="Borovok I."/>
            <person name="Grinberg I.R."/>
            <person name="Lamed R."/>
            <person name="Zhivin O."/>
            <person name="Bayer E.A."/>
            <person name="Brown S.D."/>
        </authorList>
    </citation>
    <scope>NUCLEOTIDE SEQUENCE [LARGE SCALE GENOMIC DNA]</scope>
    <source>
        <strain evidence="15">DSM 2933</strain>
    </source>
</reference>
<evidence type="ECO:0000256" key="6">
    <source>
        <dbReference type="ARBA" id="ARBA00022840"/>
    </source>
</evidence>
<organism evidence="14 15">
    <name type="scientific">Pseudobacteroides cellulosolvens ATCC 35603 = DSM 2933</name>
    <dbReference type="NCBI Taxonomy" id="398512"/>
    <lineage>
        <taxon>Bacteria</taxon>
        <taxon>Bacillati</taxon>
        <taxon>Bacillota</taxon>
        <taxon>Clostridia</taxon>
        <taxon>Eubacteriales</taxon>
        <taxon>Oscillospiraceae</taxon>
        <taxon>Pseudobacteroides</taxon>
    </lineage>
</organism>